<dbReference type="RefSeq" id="WP_030033398.1">
    <property type="nucleotide sequence ID" value="NZ_DF384213.1"/>
</dbReference>
<accession>A0A0S6U0G5</accession>
<dbReference type="Proteomes" id="UP000054164">
    <property type="component" value="Unassembled WGS sequence"/>
</dbReference>
<sequence length="161" mass="18055">MGLFNRKNKEINPINLVYIDGIDRYIKGATVSLSLDDKKRCLVIKDSKNNYPVVNISFEKLVAVDIVHEKDIIETNKNSVGRAMAGGILLGPLGAIVGGISGVGSKKNYKLRTFLVINYKSKDEEIKVISFEIKNITLSMPKFINKLRENIPINNDEEIYL</sequence>
<name>A0A0S6U0G5_CLOBO</name>
<protein>
    <submittedName>
        <fullName evidence="1">Uncharacterized protein</fullName>
    </submittedName>
</protein>
<organism evidence="1">
    <name type="scientific">Clostridium botulinum B str. Osaka05</name>
    <dbReference type="NCBI Taxonomy" id="1407017"/>
    <lineage>
        <taxon>Bacteria</taxon>
        <taxon>Bacillati</taxon>
        <taxon>Bacillota</taxon>
        <taxon>Clostridia</taxon>
        <taxon>Eubacteriales</taxon>
        <taxon>Clostridiaceae</taxon>
        <taxon>Clostridium</taxon>
    </lineage>
</organism>
<proteinExistence type="predicted"/>
<dbReference type="AlphaFoldDB" id="A0A0S6U0G5"/>
<dbReference type="HOGENOM" id="CLU_1616166_0_0_9"/>
<evidence type="ECO:0000313" key="1">
    <source>
        <dbReference type="EMBL" id="GAE00960.1"/>
    </source>
</evidence>
<reference evidence="1" key="1">
    <citation type="submission" date="2013-10" db="EMBL/GenBank/DDBJ databases">
        <title>Draft genome sequence of Clostridium botulinum type B strain Osaka05.</title>
        <authorList>
            <person name="Sakaguchi Y."/>
            <person name="Hosomi K."/>
            <person name="Uchiyama J."/>
            <person name="Ogura Y."/>
            <person name="Sakaguchi M."/>
            <person name="Kohda T."/>
            <person name="Mukamoto M."/>
            <person name="Misawa N."/>
            <person name="Matsuzaki S."/>
            <person name="Hayashi T."/>
            <person name="Kozaki S."/>
        </authorList>
    </citation>
    <scope>NUCLEOTIDE SEQUENCE</scope>
    <source>
        <strain evidence="1">Osaka05</strain>
    </source>
</reference>
<dbReference type="EMBL" id="DF384213">
    <property type="protein sequence ID" value="GAE00960.1"/>
    <property type="molecule type" value="Genomic_DNA"/>
</dbReference>
<gene>
    <name evidence="1" type="ORF">CBO05C_0650</name>
</gene>